<dbReference type="Proteomes" id="UP000054843">
    <property type="component" value="Unassembled WGS sequence"/>
</dbReference>
<reference evidence="1 2" key="1">
    <citation type="submission" date="2015-01" db="EMBL/GenBank/DDBJ databases">
        <title>Evolution of Trichinella species and genotypes.</title>
        <authorList>
            <person name="Korhonen P.K."/>
            <person name="Edoardo P."/>
            <person name="Giuseppe L.R."/>
            <person name="Gasser R.B."/>
        </authorList>
    </citation>
    <scope>NUCLEOTIDE SEQUENCE [LARGE SCALE GENOMIC DNA]</scope>
    <source>
        <strain evidence="1">ISS1980</strain>
    </source>
</reference>
<evidence type="ECO:0000313" key="1">
    <source>
        <dbReference type="EMBL" id="KRZ70977.1"/>
    </source>
</evidence>
<gene>
    <name evidence="1" type="ORF">T10_324</name>
</gene>
<keyword evidence="2" id="KW-1185">Reference proteome</keyword>
<comment type="caution">
    <text evidence="1">The sequence shown here is derived from an EMBL/GenBank/DDBJ whole genome shotgun (WGS) entry which is preliminary data.</text>
</comment>
<dbReference type="AlphaFoldDB" id="A0A0V1MGE1"/>
<name>A0A0V1MGE1_9BILA</name>
<protein>
    <submittedName>
        <fullName evidence="1">Uncharacterized protein</fullName>
    </submittedName>
</protein>
<accession>A0A0V1MGE1</accession>
<evidence type="ECO:0000313" key="2">
    <source>
        <dbReference type="Proteomes" id="UP000054843"/>
    </source>
</evidence>
<dbReference type="EMBL" id="JYDO01000104">
    <property type="protein sequence ID" value="KRZ70977.1"/>
    <property type="molecule type" value="Genomic_DNA"/>
</dbReference>
<proteinExistence type="predicted"/>
<sequence length="76" mass="8746">MGFVDINGTSSRSLRVDADFTSWGGNRSRAFGRICTNAEKYERNQLTEQHCQFTSKQLIAEFIKLNYIQQEDLNPV</sequence>
<organism evidence="1 2">
    <name type="scientific">Trichinella papuae</name>
    <dbReference type="NCBI Taxonomy" id="268474"/>
    <lineage>
        <taxon>Eukaryota</taxon>
        <taxon>Metazoa</taxon>
        <taxon>Ecdysozoa</taxon>
        <taxon>Nematoda</taxon>
        <taxon>Enoplea</taxon>
        <taxon>Dorylaimia</taxon>
        <taxon>Trichinellida</taxon>
        <taxon>Trichinellidae</taxon>
        <taxon>Trichinella</taxon>
    </lineage>
</organism>